<dbReference type="RefSeq" id="WP_061497598.1">
    <property type="nucleotide sequence ID" value="NZ_CP010951.1"/>
</dbReference>
<feature type="region of interest" description="Disordered" evidence="1">
    <location>
        <begin position="68"/>
        <end position="87"/>
    </location>
</feature>
<evidence type="ECO:0000313" key="3">
    <source>
        <dbReference type="EMBL" id="AMO22717.1"/>
    </source>
</evidence>
<sequence>MKIDQLGSETARLIFRSVTLLVLIGAYSVSDLLLGLDGVWTVLAMVVAVACWWQSDLAWKLGTRHLRAEPGAPADRDRGSTLSPVAK</sequence>
<protein>
    <submittedName>
        <fullName evidence="3">Uncharacterized protein</fullName>
    </submittedName>
</protein>
<organism evidence="3 4">
    <name type="scientific">Ramlibacter tataouinensis</name>
    <dbReference type="NCBI Taxonomy" id="94132"/>
    <lineage>
        <taxon>Bacteria</taxon>
        <taxon>Pseudomonadati</taxon>
        <taxon>Pseudomonadota</taxon>
        <taxon>Betaproteobacteria</taxon>
        <taxon>Burkholderiales</taxon>
        <taxon>Comamonadaceae</taxon>
        <taxon>Ramlibacter</taxon>
    </lineage>
</organism>
<keyword evidence="2" id="KW-1133">Transmembrane helix</keyword>
<accession>A0A127JRY8</accession>
<dbReference type="Proteomes" id="UP000070433">
    <property type="component" value="Chromosome"/>
</dbReference>
<evidence type="ECO:0000313" key="4">
    <source>
        <dbReference type="Proteomes" id="UP000070433"/>
    </source>
</evidence>
<gene>
    <name evidence="3" type="ORF">UC35_07275</name>
</gene>
<reference evidence="3 4" key="1">
    <citation type="journal article" date="2014" name="Int. J. Syst. Evol. Microbiol.">
        <title>Ramlibacter solisilvae sp. nov., isolated from forest soil, and emended description of the genus Ramlibacter.</title>
        <authorList>
            <person name="Lee H.J."/>
            <person name="Lee S.H."/>
            <person name="Lee S.S."/>
            <person name="Lee J.S."/>
            <person name="Kim Y."/>
            <person name="Kim S.C."/>
            <person name="Jeon C.O."/>
        </authorList>
    </citation>
    <scope>NUCLEOTIDE SEQUENCE [LARGE SCALE GENOMIC DNA]</scope>
    <source>
        <strain evidence="3 4">5-10</strain>
    </source>
</reference>
<keyword evidence="4" id="KW-1185">Reference proteome</keyword>
<dbReference type="EMBL" id="CP010951">
    <property type="protein sequence ID" value="AMO22717.1"/>
    <property type="molecule type" value="Genomic_DNA"/>
</dbReference>
<evidence type="ECO:0000256" key="1">
    <source>
        <dbReference type="SAM" id="MobiDB-lite"/>
    </source>
</evidence>
<proteinExistence type="predicted"/>
<evidence type="ECO:0000256" key="2">
    <source>
        <dbReference type="SAM" id="Phobius"/>
    </source>
</evidence>
<feature type="transmembrane region" description="Helical" evidence="2">
    <location>
        <begin position="12"/>
        <end position="33"/>
    </location>
</feature>
<name>A0A127JRY8_9BURK</name>
<dbReference type="AlphaFoldDB" id="A0A127JRY8"/>
<keyword evidence="2" id="KW-0812">Transmembrane</keyword>
<keyword evidence="2" id="KW-0472">Membrane</keyword>